<gene>
    <name evidence="1" type="ORF">HUXLEY_35</name>
</gene>
<dbReference type="EMBL" id="KX397368">
    <property type="protein sequence ID" value="ANZ49117.1"/>
    <property type="molecule type" value="Genomic_DNA"/>
</dbReference>
<protein>
    <submittedName>
        <fullName evidence="1">Uncharacterized protein</fullName>
    </submittedName>
</protein>
<organism evidence="1 2">
    <name type="scientific">Erwinia phage vB_EamM_Huxley</name>
    <dbReference type="NCBI Taxonomy" id="1883373"/>
    <lineage>
        <taxon>Viruses</taxon>
        <taxon>Duplodnaviria</taxon>
        <taxon>Heunggongvirae</taxon>
        <taxon>Uroviricota</taxon>
        <taxon>Caudoviricetes</taxon>
        <taxon>Chimalliviridae</taxon>
        <taxon>Machinavirus</taxon>
        <taxon>Machinavirus machina</taxon>
    </lineage>
</organism>
<dbReference type="KEGG" id="vg:29069157"/>
<reference evidence="2" key="1">
    <citation type="submission" date="2016-06" db="EMBL/GenBank/DDBJ databases">
        <authorList>
            <person name="Berg J.A."/>
            <person name="Grossarth S.E."/>
            <person name="Jarvis T.M."/>
            <person name="Merrill B.D."/>
            <person name="Breakwell D.P."/>
            <person name="Hope S."/>
            <person name="Grose J.H."/>
        </authorList>
    </citation>
    <scope>NUCLEOTIDE SEQUENCE [LARGE SCALE GENOMIC DNA]</scope>
</reference>
<proteinExistence type="predicted"/>
<accession>A0A1B2ICW4</accession>
<dbReference type="Proteomes" id="UP000203302">
    <property type="component" value="Segment"/>
</dbReference>
<dbReference type="RefSeq" id="YP_009293003.1">
    <property type="nucleotide sequence ID" value="NC_031127.1"/>
</dbReference>
<sequence>MVKKMQLNKITARFISNQPYKTINNIIIPPNQTIGPVPAGSTASYPKQEVAPLVLWEGKASDIDPQHEQVDFILRTWVGVCLQEKSIEQVQAEEDAYRARYPKRFPPRH</sequence>
<evidence type="ECO:0000313" key="1">
    <source>
        <dbReference type="EMBL" id="ANZ49117.1"/>
    </source>
</evidence>
<evidence type="ECO:0000313" key="2">
    <source>
        <dbReference type="Proteomes" id="UP000203302"/>
    </source>
</evidence>
<dbReference type="GeneID" id="29069157"/>
<name>A0A1B2ICW4_9CAUD</name>